<feature type="compositionally biased region" description="Polar residues" evidence="7">
    <location>
        <begin position="136"/>
        <end position="149"/>
    </location>
</feature>
<evidence type="ECO:0000256" key="7">
    <source>
        <dbReference type="SAM" id="MobiDB-lite"/>
    </source>
</evidence>
<gene>
    <name evidence="8" type="ORF">R50_0245</name>
</gene>
<evidence type="ECO:0000256" key="2">
    <source>
        <dbReference type="ARBA" id="ARBA00010961"/>
    </source>
</evidence>
<dbReference type="KEGG" id="hfv:R50_0245"/>
<comment type="function">
    <text evidence="1 6">Required for the transposition of the insertion element.</text>
</comment>
<dbReference type="PANTHER" id="PTHR33217">
    <property type="entry name" value="TRANSPOSASE FOR INSERTION SEQUENCE ELEMENT IS1081"/>
    <property type="match status" value="1"/>
</dbReference>
<keyword evidence="5 6" id="KW-0233">DNA recombination</keyword>
<dbReference type="InterPro" id="IPR001207">
    <property type="entry name" value="Transposase_mutator"/>
</dbReference>
<feature type="region of interest" description="Disordered" evidence="7">
    <location>
        <begin position="83"/>
        <end position="149"/>
    </location>
</feature>
<dbReference type="GO" id="GO:0003677">
    <property type="term" value="F:DNA binding"/>
    <property type="evidence" value="ECO:0007669"/>
    <property type="project" value="UniProtKB-UniRule"/>
</dbReference>
<evidence type="ECO:0000256" key="4">
    <source>
        <dbReference type="ARBA" id="ARBA00023125"/>
    </source>
</evidence>
<protein>
    <recommendedName>
        <fullName evidence="6">Mutator family transposase</fullName>
    </recommendedName>
</protein>
<evidence type="ECO:0000256" key="6">
    <source>
        <dbReference type="RuleBase" id="RU365089"/>
    </source>
</evidence>
<proteinExistence type="inferred from homology"/>
<dbReference type="EMBL" id="LR778114">
    <property type="protein sequence ID" value="CAB1127751.1"/>
    <property type="molecule type" value="Genomic_DNA"/>
</dbReference>
<sequence length="149" mass="15960">MSNCTPGFPAAGALLDGAAEDILVYMAVPTKHGRQLHSTNPLERLNRELARRCDVIGIFPNAATVLRLAGAVLLEQQDEWATVPRRSCKPDEAATSGHKGASEVDGEAPSPLPGGLDSCSRGSLRVRATPREARRFSTTPWDSTTLRTP</sequence>
<dbReference type="GO" id="GO:0006313">
    <property type="term" value="P:DNA transposition"/>
    <property type="evidence" value="ECO:0007669"/>
    <property type="project" value="UniProtKB-UniRule"/>
</dbReference>
<keyword evidence="4 6" id="KW-0238">DNA-binding</keyword>
<reference evidence="8 9" key="1">
    <citation type="submission" date="2020-02" db="EMBL/GenBank/DDBJ databases">
        <authorList>
            <person name="Hogendoorn C."/>
        </authorList>
    </citation>
    <scope>NUCLEOTIDE SEQUENCE [LARGE SCALE GENOMIC DNA]</scope>
    <source>
        <strain evidence="8">R501</strain>
    </source>
</reference>
<accession>A0A6F8ZCU6</accession>
<dbReference type="GO" id="GO:0004803">
    <property type="term" value="F:transposase activity"/>
    <property type="evidence" value="ECO:0007669"/>
    <property type="project" value="UniProtKB-UniRule"/>
</dbReference>
<keyword evidence="9" id="KW-1185">Reference proteome</keyword>
<evidence type="ECO:0000313" key="9">
    <source>
        <dbReference type="Proteomes" id="UP000503399"/>
    </source>
</evidence>
<organism evidence="8 9">
    <name type="scientific">Candidatus Hydrogenisulfobacillus filiaventi</name>
    <dbReference type="NCBI Taxonomy" id="2707344"/>
    <lineage>
        <taxon>Bacteria</taxon>
        <taxon>Bacillati</taxon>
        <taxon>Bacillota</taxon>
        <taxon>Clostridia</taxon>
        <taxon>Eubacteriales</taxon>
        <taxon>Clostridiales Family XVII. Incertae Sedis</taxon>
        <taxon>Candidatus Hydrogenisulfobacillus</taxon>
    </lineage>
</organism>
<dbReference type="Pfam" id="PF00872">
    <property type="entry name" value="Transposase_mut"/>
    <property type="match status" value="1"/>
</dbReference>
<evidence type="ECO:0000256" key="1">
    <source>
        <dbReference type="ARBA" id="ARBA00002190"/>
    </source>
</evidence>
<dbReference type="PANTHER" id="PTHR33217:SF7">
    <property type="entry name" value="TRANSPOSASE FOR INSERTION SEQUENCE ELEMENT IS1081"/>
    <property type="match status" value="1"/>
</dbReference>
<keyword evidence="3 6" id="KW-0815">Transposition</keyword>
<name>A0A6F8ZCU6_9FIRM</name>
<dbReference type="Proteomes" id="UP000503399">
    <property type="component" value="Chromosome"/>
</dbReference>
<dbReference type="AlphaFoldDB" id="A0A6F8ZCU6"/>
<evidence type="ECO:0000256" key="3">
    <source>
        <dbReference type="ARBA" id="ARBA00022578"/>
    </source>
</evidence>
<evidence type="ECO:0000256" key="5">
    <source>
        <dbReference type="ARBA" id="ARBA00023172"/>
    </source>
</evidence>
<evidence type="ECO:0000313" key="8">
    <source>
        <dbReference type="EMBL" id="CAB1127751.1"/>
    </source>
</evidence>
<comment type="similarity">
    <text evidence="2 6">Belongs to the transposase mutator family.</text>
</comment>
<keyword evidence="6" id="KW-0814">Transposable element</keyword>